<protein>
    <submittedName>
        <fullName evidence="12">Ser-5</fullName>
    </submittedName>
</protein>
<gene>
    <name evidence="12" type="primary">WBGene00115705</name>
</gene>
<keyword evidence="4 11" id="KW-1133">Transmembrane helix</keyword>
<comment type="subcellular location">
    <subcellularLocation>
        <location evidence="1">Cell membrane</location>
        <topology evidence="1">Multi-pass membrane protein</topology>
    </subcellularLocation>
</comment>
<evidence type="ECO:0000313" key="13">
    <source>
        <dbReference type="Proteomes" id="UP000005239"/>
    </source>
</evidence>
<dbReference type="Gene3D" id="1.20.1070.10">
    <property type="entry name" value="Rhodopsin 7-helix transmembrane proteins"/>
    <property type="match status" value="1"/>
</dbReference>
<feature type="transmembrane region" description="Helical" evidence="11">
    <location>
        <begin position="180"/>
        <end position="203"/>
    </location>
</feature>
<evidence type="ECO:0000256" key="10">
    <source>
        <dbReference type="SAM" id="MobiDB-lite"/>
    </source>
</evidence>
<dbReference type="InterPro" id="IPR017452">
    <property type="entry name" value="GPCR_Rhodpsn_7TM"/>
</dbReference>
<dbReference type="CDD" id="cd14967">
    <property type="entry name" value="7tmA_amine_R-like"/>
    <property type="match status" value="1"/>
</dbReference>
<evidence type="ECO:0000256" key="9">
    <source>
        <dbReference type="RuleBase" id="RU000688"/>
    </source>
</evidence>
<reference evidence="12" key="2">
    <citation type="submission" date="2022-06" db="UniProtKB">
        <authorList>
            <consortium name="EnsemblMetazoa"/>
        </authorList>
    </citation>
    <scope>IDENTIFICATION</scope>
    <source>
        <strain evidence="12">PS312</strain>
    </source>
</reference>
<dbReference type="InterPro" id="IPR000276">
    <property type="entry name" value="GPCR_Rhodpsn"/>
</dbReference>
<dbReference type="GO" id="GO:0007204">
    <property type="term" value="P:positive regulation of cytosolic calcium ion concentration"/>
    <property type="evidence" value="ECO:0000318"/>
    <property type="project" value="GO_Central"/>
</dbReference>
<sequence length="816" mass="90898">MKRAMSPTEDVSWKNKVAGITLVSGMLSLPASIIILMTIFGNLLVLCFKARVGRTNTTLLVWNLGLTDFLVGVIVLPLGAFHLINQQWIFGDFLCHLWVAADVTFCTCSVVTICVISVDRYMAVTRPLRYKSIVTKSRVILVMIIIWSFSISIPLATWKWNDLSIRSDNGNSKCFAGDQIRYLAHSVVLAFFLPASVTLSLYWRIYNLARKRQKALDRGFLMILGHNMNFLTNTISQQTTLRVHFGRKNGMVEHQRRVLRTHERIAKTLGVVSCSFLFCWLPFFSLYLTNFKCSCIPPMAIDVASWLGYCNSMLNPIIYSFTVKEFKKSAQRMMLPLWTLAHRLLPFIRPPPDGLNLKMSRHGKNRKSRPHSFVELGKNKSGVLTSRVTRQRRQTEPAVFASLDVQKRLGKVAAKDAETPMPTTIIEEDDEVCYSEVNSLTSYSSSFSESRFVSPRKKSSTFTRMPTLTERKSLELTTSNGVSASSGGPSEHSIHMHYDTIEADTKFVAWNCPNGTEYTMDDIAKPFDSCVIMTHATLTIDSVNDTYWNVVYTSSDTTETNVSLRDTNFTATSIHEKHGVNGVISRVSRMKLDTNGINLTNVHLQIESENGTVNAFPSERLGRLWSSVSGKIIFSIPEECLLIDAQSTSSFTSSTTTAVTDAITPIEETTALAESAATAESVVALPTYLATTSALAVVVVILFILVIVLAIKLVGARRRSSLNCFNLPTPSSSIVSSTHLELDRNSQKKQTWENIKSKERRRSAMLKTEPDSETGTGAGKQEPPSEPASQKPAPILKNGRPKYMKTKTMTLGSFDS</sequence>
<evidence type="ECO:0000256" key="8">
    <source>
        <dbReference type="ARBA" id="ARBA00023224"/>
    </source>
</evidence>
<feature type="transmembrane region" description="Helical" evidence="11">
    <location>
        <begin position="139"/>
        <end position="160"/>
    </location>
</feature>
<feature type="transmembrane region" description="Helical" evidence="11">
    <location>
        <begin position="688"/>
        <end position="711"/>
    </location>
</feature>
<dbReference type="GO" id="GO:0005886">
    <property type="term" value="C:plasma membrane"/>
    <property type="evidence" value="ECO:0000318"/>
    <property type="project" value="GO_Central"/>
</dbReference>
<keyword evidence="8 9" id="KW-0807">Transducer</keyword>
<comment type="similarity">
    <text evidence="9">Belongs to the G-protein coupled receptor 1 family.</text>
</comment>
<feature type="transmembrane region" description="Helical" evidence="11">
    <location>
        <begin position="265"/>
        <end position="288"/>
    </location>
</feature>
<feature type="transmembrane region" description="Helical" evidence="11">
    <location>
        <begin position="20"/>
        <end position="48"/>
    </location>
</feature>
<evidence type="ECO:0000256" key="2">
    <source>
        <dbReference type="ARBA" id="ARBA00022475"/>
    </source>
</evidence>
<dbReference type="PROSITE" id="PS00237">
    <property type="entry name" value="G_PROTEIN_RECEP_F1_1"/>
    <property type="match status" value="1"/>
</dbReference>
<dbReference type="GO" id="GO:0004937">
    <property type="term" value="F:alpha1-adrenergic receptor activity"/>
    <property type="evidence" value="ECO:0000318"/>
    <property type="project" value="GO_Central"/>
</dbReference>
<keyword evidence="7 9" id="KW-0675">Receptor</keyword>
<feature type="region of interest" description="Disordered" evidence="10">
    <location>
        <begin position="732"/>
        <end position="816"/>
    </location>
</feature>
<evidence type="ECO:0000256" key="11">
    <source>
        <dbReference type="SAM" id="Phobius"/>
    </source>
</evidence>
<feature type="compositionally biased region" description="Polar residues" evidence="10">
    <location>
        <begin position="807"/>
        <end position="816"/>
    </location>
</feature>
<accession>A0A2A6BV05</accession>
<dbReference type="PROSITE" id="PS50262">
    <property type="entry name" value="G_PROTEIN_RECEP_F1_2"/>
    <property type="match status" value="1"/>
</dbReference>
<dbReference type="SUPFAM" id="SSF81321">
    <property type="entry name" value="Family A G protein-coupled receptor-like"/>
    <property type="match status" value="1"/>
</dbReference>
<proteinExistence type="inferred from homology"/>
<feature type="transmembrane region" description="Helical" evidence="11">
    <location>
        <begin position="60"/>
        <end position="84"/>
    </location>
</feature>
<keyword evidence="5 9" id="KW-0297">G-protein coupled receptor</keyword>
<dbReference type="PRINTS" id="PR00237">
    <property type="entry name" value="GPCRRHODOPSN"/>
</dbReference>
<name>A0A2A6BV05_PRIPA</name>
<accession>A0A8R1UK64</accession>
<keyword evidence="3 9" id="KW-0812">Transmembrane</keyword>
<organism evidence="12 13">
    <name type="scientific">Pristionchus pacificus</name>
    <name type="common">Parasitic nematode worm</name>
    <dbReference type="NCBI Taxonomy" id="54126"/>
    <lineage>
        <taxon>Eukaryota</taxon>
        <taxon>Metazoa</taxon>
        <taxon>Ecdysozoa</taxon>
        <taxon>Nematoda</taxon>
        <taxon>Chromadorea</taxon>
        <taxon>Rhabditida</taxon>
        <taxon>Rhabditina</taxon>
        <taxon>Diplogasteromorpha</taxon>
        <taxon>Diplogasteroidea</taxon>
        <taxon>Neodiplogasteridae</taxon>
        <taxon>Pristionchus</taxon>
    </lineage>
</organism>
<dbReference type="Pfam" id="PF00001">
    <property type="entry name" value="7tm_1"/>
    <property type="match status" value="1"/>
</dbReference>
<keyword evidence="13" id="KW-1185">Reference proteome</keyword>
<dbReference type="FunFam" id="1.20.1070.10:FF:000469">
    <property type="entry name" value="SERotonin/octopamine receptor family"/>
    <property type="match status" value="1"/>
</dbReference>
<dbReference type="GO" id="GO:0043410">
    <property type="term" value="P:positive regulation of MAPK cascade"/>
    <property type="evidence" value="ECO:0000318"/>
    <property type="project" value="GO_Central"/>
</dbReference>
<dbReference type="PANTHER" id="PTHR24248">
    <property type="entry name" value="ADRENERGIC RECEPTOR-RELATED G-PROTEIN COUPLED RECEPTOR"/>
    <property type="match status" value="1"/>
</dbReference>
<evidence type="ECO:0000256" key="3">
    <source>
        <dbReference type="ARBA" id="ARBA00022692"/>
    </source>
</evidence>
<keyword evidence="6 11" id="KW-0472">Membrane</keyword>
<evidence type="ECO:0000256" key="5">
    <source>
        <dbReference type="ARBA" id="ARBA00023040"/>
    </source>
</evidence>
<keyword evidence="2" id="KW-1003">Cell membrane</keyword>
<dbReference type="PANTHER" id="PTHR24248:SF72">
    <property type="entry name" value="G-PROTEIN COUPLED RECEPTORS FAMILY 1 PROFILE DOMAIN-CONTAINING PROTEIN"/>
    <property type="match status" value="1"/>
</dbReference>
<dbReference type="Proteomes" id="UP000005239">
    <property type="component" value="Unassembled WGS sequence"/>
</dbReference>
<dbReference type="GO" id="GO:0007200">
    <property type="term" value="P:phospholipase C-activating G protein-coupled receptor signaling pathway"/>
    <property type="evidence" value="ECO:0000318"/>
    <property type="project" value="GO_Central"/>
</dbReference>
<evidence type="ECO:0000256" key="1">
    <source>
        <dbReference type="ARBA" id="ARBA00004651"/>
    </source>
</evidence>
<feature type="transmembrane region" description="Helical" evidence="11">
    <location>
        <begin position="96"/>
        <end position="118"/>
    </location>
</feature>
<evidence type="ECO:0000256" key="7">
    <source>
        <dbReference type="ARBA" id="ARBA00023170"/>
    </source>
</evidence>
<dbReference type="EnsemblMetazoa" id="PPA26151.1">
    <property type="protein sequence ID" value="PPA26151.1"/>
    <property type="gene ID" value="WBGene00115705"/>
</dbReference>
<dbReference type="AlphaFoldDB" id="A0A2A6BV05"/>
<evidence type="ECO:0000313" key="12">
    <source>
        <dbReference type="EnsemblMetazoa" id="PPA26151.1"/>
    </source>
</evidence>
<evidence type="ECO:0000256" key="4">
    <source>
        <dbReference type="ARBA" id="ARBA00022989"/>
    </source>
</evidence>
<dbReference type="GO" id="GO:0007267">
    <property type="term" value="P:cell-cell signaling"/>
    <property type="evidence" value="ECO:0000318"/>
    <property type="project" value="GO_Central"/>
</dbReference>
<reference evidence="13" key="1">
    <citation type="journal article" date="2008" name="Nat. Genet.">
        <title>The Pristionchus pacificus genome provides a unique perspective on nematode lifestyle and parasitism.</title>
        <authorList>
            <person name="Dieterich C."/>
            <person name="Clifton S.W."/>
            <person name="Schuster L.N."/>
            <person name="Chinwalla A."/>
            <person name="Delehaunty K."/>
            <person name="Dinkelacker I."/>
            <person name="Fulton L."/>
            <person name="Fulton R."/>
            <person name="Godfrey J."/>
            <person name="Minx P."/>
            <person name="Mitreva M."/>
            <person name="Roeseler W."/>
            <person name="Tian H."/>
            <person name="Witte H."/>
            <person name="Yang S.P."/>
            <person name="Wilson R.K."/>
            <person name="Sommer R.J."/>
        </authorList>
    </citation>
    <scope>NUCLEOTIDE SEQUENCE [LARGE SCALE GENOMIC DNA]</scope>
    <source>
        <strain evidence="13">PS312</strain>
    </source>
</reference>
<evidence type="ECO:0000256" key="6">
    <source>
        <dbReference type="ARBA" id="ARBA00023136"/>
    </source>
</evidence>
<dbReference type="GO" id="GO:0071880">
    <property type="term" value="P:adenylate cyclase-activating adrenergic receptor signaling pathway"/>
    <property type="evidence" value="ECO:0000318"/>
    <property type="project" value="GO_Central"/>
</dbReference>